<proteinExistence type="predicted"/>
<dbReference type="PANTHER" id="PTHR45865">
    <property type="entry name" value="E3 UBIQUITIN-PROTEIN LIGASE SHPRH FAMILY MEMBER"/>
    <property type="match status" value="1"/>
</dbReference>
<dbReference type="EMBL" id="CAJOBJ010343188">
    <property type="protein sequence ID" value="CAF5197660.1"/>
    <property type="molecule type" value="Genomic_DNA"/>
</dbReference>
<protein>
    <submittedName>
        <fullName evidence="1">Uncharacterized protein</fullName>
    </submittedName>
</protein>
<name>A0A8S3IHE9_9BILA</name>
<gene>
    <name evidence="1" type="ORF">GIL414_LOCUS75496</name>
</gene>
<dbReference type="Gene3D" id="3.40.50.300">
    <property type="entry name" value="P-loop containing nucleotide triphosphate hydrolases"/>
    <property type="match status" value="1"/>
</dbReference>
<dbReference type="PANTHER" id="PTHR45865:SF1">
    <property type="entry name" value="E3 UBIQUITIN-PROTEIN LIGASE SHPRH"/>
    <property type="match status" value="1"/>
</dbReference>
<feature type="non-terminal residue" evidence="1">
    <location>
        <position position="1"/>
    </location>
</feature>
<evidence type="ECO:0000313" key="1">
    <source>
        <dbReference type="EMBL" id="CAF5197660.1"/>
    </source>
</evidence>
<reference evidence="1" key="1">
    <citation type="submission" date="2021-02" db="EMBL/GenBank/DDBJ databases">
        <authorList>
            <person name="Nowell W R."/>
        </authorList>
    </citation>
    <scope>NUCLEOTIDE SEQUENCE</scope>
</reference>
<dbReference type="InterPro" id="IPR027417">
    <property type="entry name" value="P-loop_NTPase"/>
</dbReference>
<dbReference type="Proteomes" id="UP000681720">
    <property type="component" value="Unassembled WGS sequence"/>
</dbReference>
<dbReference type="InterPro" id="IPR052583">
    <property type="entry name" value="ATP-helicase/E3_Ub-Ligase"/>
</dbReference>
<dbReference type="AlphaFoldDB" id="A0A8S3IHE9"/>
<organism evidence="1 2">
    <name type="scientific">Rotaria magnacalcarata</name>
    <dbReference type="NCBI Taxonomy" id="392030"/>
    <lineage>
        <taxon>Eukaryota</taxon>
        <taxon>Metazoa</taxon>
        <taxon>Spiralia</taxon>
        <taxon>Gnathifera</taxon>
        <taxon>Rotifera</taxon>
        <taxon>Eurotatoria</taxon>
        <taxon>Bdelloidea</taxon>
        <taxon>Philodinida</taxon>
        <taxon>Philodinidae</taxon>
        <taxon>Rotaria</taxon>
    </lineage>
</organism>
<accession>A0A8S3IHE9</accession>
<comment type="caution">
    <text evidence="1">The sequence shown here is derived from an EMBL/GenBank/DDBJ whole genome shotgun (WGS) entry which is preliminary data.</text>
</comment>
<evidence type="ECO:0000313" key="2">
    <source>
        <dbReference type="Proteomes" id="UP000681720"/>
    </source>
</evidence>
<sequence length="171" mass="19372">AVLKWRNQNSTTAMSSSQKISIDNSISEDISSPRLRRLKETKEVLTIQGRYGTKVDSIVSFILNLLDDDIQQAPNMIATTTTMCNQKPPIKILVFSQFTDILNVLAISLKLNAISYLQFTSTKILQQFRQDPSITVLLMPLGKGIKICFLKSKVTCVLLKNRFHTKYMQVM</sequence>